<organism evidence="3">
    <name type="scientific">Picea sitchensis</name>
    <name type="common">Sitka spruce</name>
    <name type="synonym">Pinus sitchensis</name>
    <dbReference type="NCBI Taxonomy" id="3332"/>
    <lineage>
        <taxon>Eukaryota</taxon>
        <taxon>Viridiplantae</taxon>
        <taxon>Streptophyta</taxon>
        <taxon>Embryophyta</taxon>
        <taxon>Tracheophyta</taxon>
        <taxon>Spermatophyta</taxon>
        <taxon>Pinopsida</taxon>
        <taxon>Pinidae</taxon>
        <taxon>Conifers I</taxon>
        <taxon>Pinales</taxon>
        <taxon>Pinaceae</taxon>
        <taxon>Picea</taxon>
    </lineage>
</organism>
<dbReference type="Pfam" id="PF08755">
    <property type="entry name" value="YccV-like"/>
    <property type="match status" value="1"/>
</dbReference>
<dbReference type="GO" id="GO:0003677">
    <property type="term" value="F:DNA binding"/>
    <property type="evidence" value="ECO:0007669"/>
    <property type="project" value="InterPro"/>
</dbReference>
<dbReference type="InterPro" id="IPR011722">
    <property type="entry name" value="Hemimethylated_DNA-bd_dom"/>
</dbReference>
<accession>B8LKM7</accession>
<feature type="coiled-coil region" evidence="1">
    <location>
        <begin position="113"/>
        <end position="140"/>
    </location>
</feature>
<evidence type="ECO:0000256" key="1">
    <source>
        <dbReference type="SAM" id="Coils"/>
    </source>
</evidence>
<reference evidence="3" key="1">
    <citation type="submission" date="2007-06" db="EMBL/GenBank/DDBJ databases">
        <title>Full length cDNA sequences from Sitka Spruce (Picea sitchensis).</title>
        <authorList>
            <person name="Ralph S.G."/>
            <person name="Chun H.E."/>
            <person name="Liao N."/>
            <person name="Ali J."/>
            <person name="Reid K."/>
            <person name="Kolosova N."/>
            <person name="Cooper N."/>
            <person name="Cullis C."/>
            <person name="Jancsik S."/>
            <person name="Moore R."/>
            <person name="Mayo M."/>
            <person name="Wagner S."/>
            <person name="Holt R.A."/>
            <person name="Jones S.J.M."/>
            <person name="Marra M.A."/>
            <person name="Ritland C.E."/>
            <person name="Ritland K."/>
            <person name="Bohlmann J."/>
        </authorList>
    </citation>
    <scope>NUCLEOTIDE SEQUENCE</scope>
    <source>
        <tissue evidence="3">Green portion of the leader tissue</tissue>
    </source>
</reference>
<evidence type="ECO:0000259" key="2">
    <source>
        <dbReference type="SMART" id="SM00992"/>
    </source>
</evidence>
<name>B8LKM7_PICSI</name>
<protein>
    <recommendedName>
        <fullName evidence="2">Hemimethylated DNA-binding domain-containing protein</fullName>
    </recommendedName>
</protein>
<dbReference type="EMBL" id="EF676294">
    <property type="protein sequence ID" value="ABR16207.1"/>
    <property type="molecule type" value="mRNA"/>
</dbReference>
<keyword evidence="1" id="KW-0175">Coiled coil</keyword>
<dbReference type="Gene3D" id="2.30.30.390">
    <property type="entry name" value="Hemimethylated DNA-binding domain"/>
    <property type="match status" value="1"/>
</dbReference>
<dbReference type="InterPro" id="IPR036623">
    <property type="entry name" value="Hemimethylated_DNA-bd_sf"/>
</dbReference>
<feature type="domain" description="Hemimethylated DNA-binding" evidence="2">
    <location>
        <begin position="205"/>
        <end position="309"/>
    </location>
</feature>
<dbReference type="PANTHER" id="PTHR48439:SF1">
    <property type="entry name" value="HEMIMETHYLATED DNA-BINDING DOMAIN-CONTAINING PROTEIN"/>
    <property type="match status" value="1"/>
</dbReference>
<dbReference type="SMART" id="SM00992">
    <property type="entry name" value="YccV-like"/>
    <property type="match status" value="1"/>
</dbReference>
<dbReference type="NCBIfam" id="TIGR02097">
    <property type="entry name" value="yccV"/>
    <property type="match status" value="1"/>
</dbReference>
<proteinExistence type="evidence at transcript level"/>
<dbReference type="SUPFAM" id="SSF141255">
    <property type="entry name" value="YccV-like"/>
    <property type="match status" value="1"/>
</dbReference>
<dbReference type="AlphaFoldDB" id="B8LKM7"/>
<dbReference type="PANTHER" id="PTHR48439">
    <property type="entry name" value="HEMIMETHYLATED DNA-BINDING DOMAIN-CONTAINING PROTEIN"/>
    <property type="match status" value="1"/>
</dbReference>
<evidence type="ECO:0000313" key="3">
    <source>
        <dbReference type="EMBL" id="ABR16207.1"/>
    </source>
</evidence>
<sequence>MHVNVTNTVLPTVDATKYMKHTLCGFEARIINRGAIRISLNRRHHELSHALHFSLMSSVDSQRRGLRVIAAGMSKGNDPTVTAISECSESANEDILLFFFQLDLTTRIQCALNSDQYEIAQQLRSKLAEVEQEVARQRESKMGSTSSKDEAQDKAIAILRLRTDLQKAIEDEDYAYAAELRNKISKLEADSLAAAAKALAYQNAEYAFRLGQKVRHAIFGYRAVICGMDPLCCESSSWIENANVDKLSRGRNQPFYQVLVDVHADPSPLVAYVAEENLLKLDEPDLDRFDHPYIFLLFYGMDTAGDFIPIKQLREKYNRQRHEVHGQYDNGNDVDNNKGT</sequence>
<dbReference type="InterPro" id="IPR053189">
    <property type="entry name" value="Clp_protease_adapter_ClpF"/>
</dbReference>